<name>A0A811V684_CERCA</name>
<protein>
    <submittedName>
        <fullName evidence="2">(Mediterranean fruit fly) hypothetical protein</fullName>
    </submittedName>
</protein>
<keyword evidence="1" id="KW-0812">Transmembrane</keyword>
<organism evidence="2 3">
    <name type="scientific">Ceratitis capitata</name>
    <name type="common">Mediterranean fruit fly</name>
    <name type="synonym">Tephritis capitata</name>
    <dbReference type="NCBI Taxonomy" id="7213"/>
    <lineage>
        <taxon>Eukaryota</taxon>
        <taxon>Metazoa</taxon>
        <taxon>Ecdysozoa</taxon>
        <taxon>Arthropoda</taxon>
        <taxon>Hexapoda</taxon>
        <taxon>Insecta</taxon>
        <taxon>Pterygota</taxon>
        <taxon>Neoptera</taxon>
        <taxon>Endopterygota</taxon>
        <taxon>Diptera</taxon>
        <taxon>Brachycera</taxon>
        <taxon>Muscomorpha</taxon>
        <taxon>Tephritoidea</taxon>
        <taxon>Tephritidae</taxon>
        <taxon>Ceratitis</taxon>
        <taxon>Ceratitis</taxon>
    </lineage>
</organism>
<feature type="transmembrane region" description="Helical" evidence="1">
    <location>
        <begin position="46"/>
        <end position="70"/>
    </location>
</feature>
<gene>
    <name evidence="2" type="ORF">CCAP1982_LOCUS13707</name>
</gene>
<sequence>MVILPLRRACQRRATRAARVSVVMSRAKASGGSTCSWPLSPKMAGLYYVAAVVVAIMWQVAITLPLLLSVSKFIDCYFRIVCGKLVAASLLSESKNKIKCCKHSTDSFEFCSLWQLFLFKEKN</sequence>
<keyword evidence="1" id="KW-0472">Membrane</keyword>
<dbReference type="AlphaFoldDB" id="A0A811V684"/>
<accession>A0A811V684</accession>
<comment type="caution">
    <text evidence="2">The sequence shown here is derived from an EMBL/GenBank/DDBJ whole genome shotgun (WGS) entry which is preliminary data.</text>
</comment>
<evidence type="ECO:0000313" key="2">
    <source>
        <dbReference type="EMBL" id="CAD7005347.1"/>
    </source>
</evidence>
<evidence type="ECO:0000256" key="1">
    <source>
        <dbReference type="SAM" id="Phobius"/>
    </source>
</evidence>
<evidence type="ECO:0000313" key="3">
    <source>
        <dbReference type="Proteomes" id="UP000606786"/>
    </source>
</evidence>
<keyword evidence="3" id="KW-1185">Reference proteome</keyword>
<reference evidence="2" key="1">
    <citation type="submission" date="2020-11" db="EMBL/GenBank/DDBJ databases">
        <authorList>
            <person name="Whitehead M."/>
        </authorList>
    </citation>
    <scope>NUCLEOTIDE SEQUENCE</scope>
    <source>
        <strain evidence="2">EGII</strain>
    </source>
</reference>
<dbReference type="EMBL" id="CAJHJT010000034">
    <property type="protein sequence ID" value="CAD7005347.1"/>
    <property type="molecule type" value="Genomic_DNA"/>
</dbReference>
<dbReference type="Proteomes" id="UP000606786">
    <property type="component" value="Unassembled WGS sequence"/>
</dbReference>
<keyword evidence="1" id="KW-1133">Transmembrane helix</keyword>
<proteinExistence type="predicted"/>